<evidence type="ECO:0000256" key="2">
    <source>
        <dbReference type="ARBA" id="ARBA00022679"/>
    </source>
</evidence>
<organism evidence="6 7">
    <name type="scientific">Kibdelosporangium aridum</name>
    <dbReference type="NCBI Taxonomy" id="2030"/>
    <lineage>
        <taxon>Bacteria</taxon>
        <taxon>Bacillati</taxon>
        <taxon>Actinomycetota</taxon>
        <taxon>Actinomycetes</taxon>
        <taxon>Pseudonocardiales</taxon>
        <taxon>Pseudonocardiaceae</taxon>
        <taxon>Kibdelosporangium</taxon>
    </lineage>
</organism>
<feature type="domain" description="Glycosyltransferase subfamily 4-like N-terminal" evidence="5">
    <location>
        <begin position="277"/>
        <end position="450"/>
    </location>
</feature>
<keyword evidence="1" id="KW-0328">Glycosyltransferase</keyword>
<dbReference type="GO" id="GO:0016757">
    <property type="term" value="F:glycosyltransferase activity"/>
    <property type="evidence" value="ECO:0007669"/>
    <property type="project" value="UniProtKB-KW"/>
</dbReference>
<keyword evidence="2 6" id="KW-0808">Transferase</keyword>
<sequence length="648" mass="68492">MIALAVFLAVVAACCFALSVAMQHGAVQESGFSLRVVRSRRWLIGTSFAVLGAGLHIVALWLAPLVIVQPIGVLSLVLTVLLTGRGNVLAVILVGVGTAGFVLVASTTGADMSGVQTGDIQLFVLGAFGFACVALAVRNCLLLASSAAVMFGLGSALIRAATVDFSLVLGAESIALILIGGWLVHRAYAVGSTATVIASTTVLDPFTAVAVGLWVYGEAALFSPAQAFALAVFALLSVVGVIALAKDPVPKEETVIPKKGNDRLRILIGADTFPPDINGAANFAGRLAHGLAERGHDVHVACPQHAVPVDDREITIHPVTSKRTPFHPTFRISLPWQAAREAEELIQRIQPDVVHVQSHFPVGRAVLRAAQKHGIPVIATNHFMPENLLGYVPIPKPLRTAAVRWAWRDLVKVFRDAELVTAPTPRAVELLTANGLPGSPRAISCGIDLDHYPARKTNGKQVLFVGRLDEEKNVDELIKAVARLPHVRAEIVGDGSCRGKLSALADSLKVSDRVEFLGFVSDEELVRAYQRADLFCMPGTAELQSLATMEAMAAGLPVVAADAMALPHLVDPGVNGFRFPPGNVAVLAAAIDEVFRDPAVTAAMGRASREMIESHDIGRTLSTFEDVYYQAAGVSPQPQPVSAVRSAA</sequence>
<dbReference type="SUPFAM" id="SSF53756">
    <property type="entry name" value="UDP-Glycosyltransferase/glycogen phosphorylase"/>
    <property type="match status" value="1"/>
</dbReference>
<feature type="transmembrane region" description="Helical" evidence="3">
    <location>
        <begin position="165"/>
        <end position="184"/>
    </location>
</feature>
<reference evidence="6 7" key="1">
    <citation type="submission" date="2017-04" db="EMBL/GenBank/DDBJ databases">
        <authorList>
            <person name="Afonso C.L."/>
            <person name="Miller P.J."/>
            <person name="Scott M.A."/>
            <person name="Spackman E."/>
            <person name="Goraichik I."/>
            <person name="Dimitrov K.M."/>
            <person name="Suarez D.L."/>
            <person name="Swayne D.E."/>
        </authorList>
    </citation>
    <scope>NUCLEOTIDE SEQUENCE [LARGE SCALE GENOMIC DNA]</scope>
    <source>
        <strain evidence="6 7">DSM 43828</strain>
    </source>
</reference>
<dbReference type="PANTHER" id="PTHR45947">
    <property type="entry name" value="SULFOQUINOVOSYL TRANSFERASE SQD2"/>
    <property type="match status" value="1"/>
</dbReference>
<dbReference type="OrthoDB" id="9802525at2"/>
<evidence type="ECO:0000256" key="3">
    <source>
        <dbReference type="SAM" id="Phobius"/>
    </source>
</evidence>
<dbReference type="PANTHER" id="PTHR45947:SF3">
    <property type="entry name" value="SULFOQUINOVOSYL TRANSFERASE SQD2"/>
    <property type="match status" value="1"/>
</dbReference>
<protein>
    <submittedName>
        <fullName evidence="6">Glycosyltransferase involved in cell wall bisynthesis</fullName>
    </submittedName>
</protein>
<dbReference type="Pfam" id="PF13439">
    <property type="entry name" value="Glyco_transf_4"/>
    <property type="match status" value="1"/>
</dbReference>
<dbReference type="EMBL" id="FWXV01000010">
    <property type="protein sequence ID" value="SMD24100.1"/>
    <property type="molecule type" value="Genomic_DNA"/>
</dbReference>
<proteinExistence type="predicted"/>
<evidence type="ECO:0000313" key="7">
    <source>
        <dbReference type="Proteomes" id="UP000192674"/>
    </source>
</evidence>
<dbReference type="Pfam" id="PF00534">
    <property type="entry name" value="Glycos_transf_1"/>
    <property type="match status" value="1"/>
</dbReference>
<keyword evidence="3" id="KW-1133">Transmembrane helix</keyword>
<name>A0A1Y5Y4M3_KIBAR</name>
<dbReference type="GO" id="GO:1901137">
    <property type="term" value="P:carbohydrate derivative biosynthetic process"/>
    <property type="evidence" value="ECO:0007669"/>
    <property type="project" value="UniProtKB-ARBA"/>
</dbReference>
<feature type="transmembrane region" description="Helical" evidence="3">
    <location>
        <begin position="88"/>
        <end position="108"/>
    </location>
</feature>
<keyword evidence="3" id="KW-0472">Membrane</keyword>
<feature type="domain" description="Glycosyl transferase family 1" evidence="4">
    <location>
        <begin position="455"/>
        <end position="610"/>
    </location>
</feature>
<evidence type="ECO:0000256" key="1">
    <source>
        <dbReference type="ARBA" id="ARBA00022676"/>
    </source>
</evidence>
<accession>A0A1Y5Y4M3</accession>
<feature type="transmembrane region" description="Helical" evidence="3">
    <location>
        <begin position="120"/>
        <end position="153"/>
    </location>
</feature>
<dbReference type="InterPro" id="IPR050194">
    <property type="entry name" value="Glycosyltransferase_grp1"/>
</dbReference>
<dbReference type="AlphaFoldDB" id="A0A1Y5Y4M3"/>
<dbReference type="RefSeq" id="WP_084432848.1">
    <property type="nucleotide sequence ID" value="NZ_FWXV01000010.1"/>
</dbReference>
<gene>
    <name evidence="6" type="ORF">SAMN05661093_08348</name>
</gene>
<feature type="transmembrane region" description="Helical" evidence="3">
    <location>
        <begin position="49"/>
        <end position="81"/>
    </location>
</feature>
<evidence type="ECO:0000313" key="6">
    <source>
        <dbReference type="EMBL" id="SMD24100.1"/>
    </source>
</evidence>
<dbReference type="InterPro" id="IPR001296">
    <property type="entry name" value="Glyco_trans_1"/>
</dbReference>
<feature type="transmembrane region" description="Helical" evidence="3">
    <location>
        <begin position="228"/>
        <end position="245"/>
    </location>
</feature>
<dbReference type="InterPro" id="IPR028098">
    <property type="entry name" value="Glyco_trans_4-like_N"/>
</dbReference>
<keyword evidence="7" id="KW-1185">Reference proteome</keyword>
<dbReference type="Proteomes" id="UP000192674">
    <property type="component" value="Unassembled WGS sequence"/>
</dbReference>
<keyword evidence="3" id="KW-0812">Transmembrane</keyword>
<dbReference type="Gene3D" id="3.40.50.2000">
    <property type="entry name" value="Glycogen Phosphorylase B"/>
    <property type="match status" value="2"/>
</dbReference>
<evidence type="ECO:0000259" key="4">
    <source>
        <dbReference type="Pfam" id="PF00534"/>
    </source>
</evidence>
<evidence type="ECO:0000259" key="5">
    <source>
        <dbReference type="Pfam" id="PF13439"/>
    </source>
</evidence>
<feature type="transmembrane region" description="Helical" evidence="3">
    <location>
        <begin position="196"/>
        <end position="216"/>
    </location>
</feature>